<keyword evidence="1" id="KW-0732">Signal</keyword>
<accession>A0A563DEY0</accession>
<dbReference type="PROSITE" id="PS51257">
    <property type="entry name" value="PROKAR_LIPOPROTEIN"/>
    <property type="match status" value="1"/>
</dbReference>
<protein>
    <submittedName>
        <fullName evidence="3">DUF4136 domain-containing protein</fullName>
    </submittedName>
</protein>
<proteinExistence type="predicted"/>
<reference evidence="3 4" key="1">
    <citation type="submission" date="2019-02" db="EMBL/GenBank/DDBJ databases">
        <title>Apibacter muscae sp. nov.: a novel member of the house fly microbiota.</title>
        <authorList>
            <person name="Park R."/>
        </authorList>
    </citation>
    <scope>NUCLEOTIDE SEQUENCE [LARGE SCALE GENOMIC DNA]</scope>
    <source>
        <strain evidence="3 4">AL1</strain>
    </source>
</reference>
<dbReference type="AlphaFoldDB" id="A0A563DEY0"/>
<dbReference type="OrthoDB" id="5432251at2"/>
<feature type="chain" id="PRO_5021763772" evidence="1">
    <location>
        <begin position="20"/>
        <end position="189"/>
    </location>
</feature>
<evidence type="ECO:0000313" key="3">
    <source>
        <dbReference type="EMBL" id="TWP28637.1"/>
    </source>
</evidence>
<evidence type="ECO:0000256" key="1">
    <source>
        <dbReference type="SAM" id="SignalP"/>
    </source>
</evidence>
<evidence type="ECO:0000259" key="2">
    <source>
        <dbReference type="Pfam" id="PF13590"/>
    </source>
</evidence>
<sequence length="189" mass="21266">MKFKILFFSAALLFFTSCATINTSYDYNKTVDFSQFKTFAFYKQGMDSLKLNDLDKNVIISTVTNQLESKGLSQSTDPSLLVNILASSQQVVNVYNNNPYWNSPWTGPWGGPWQNSWGWGYGWGPGWIGQDTTISEDRIGQITIHLIDTRNNTLVWQGVVDGFNVSDAASKEAQIIKAIQQVFTNFPPK</sequence>
<evidence type="ECO:0000313" key="4">
    <source>
        <dbReference type="Proteomes" id="UP000319499"/>
    </source>
</evidence>
<feature type="signal peptide" evidence="1">
    <location>
        <begin position="1"/>
        <end position="19"/>
    </location>
</feature>
<name>A0A563DEY0_9FLAO</name>
<dbReference type="EMBL" id="SELH01000017">
    <property type="protein sequence ID" value="TWP28637.1"/>
    <property type="molecule type" value="Genomic_DNA"/>
</dbReference>
<dbReference type="Pfam" id="PF13590">
    <property type="entry name" value="DUF4136"/>
    <property type="match status" value="1"/>
</dbReference>
<dbReference type="Gene3D" id="3.30.160.670">
    <property type="match status" value="1"/>
</dbReference>
<dbReference type="RefSeq" id="WP_146292206.1">
    <property type="nucleotide sequence ID" value="NZ_SELH01000017.1"/>
</dbReference>
<keyword evidence="4" id="KW-1185">Reference proteome</keyword>
<dbReference type="Proteomes" id="UP000319499">
    <property type="component" value="Unassembled WGS sequence"/>
</dbReference>
<organism evidence="3 4">
    <name type="scientific">Apibacter muscae</name>
    <dbReference type="NCBI Taxonomy" id="2509004"/>
    <lineage>
        <taxon>Bacteria</taxon>
        <taxon>Pseudomonadati</taxon>
        <taxon>Bacteroidota</taxon>
        <taxon>Flavobacteriia</taxon>
        <taxon>Flavobacteriales</taxon>
        <taxon>Weeksellaceae</taxon>
        <taxon>Apibacter</taxon>
    </lineage>
</organism>
<gene>
    <name evidence="3" type="ORF">ETU09_04785</name>
</gene>
<feature type="domain" description="DUF4136" evidence="2">
    <location>
        <begin position="24"/>
        <end position="188"/>
    </location>
</feature>
<dbReference type="InterPro" id="IPR025411">
    <property type="entry name" value="DUF4136"/>
</dbReference>
<comment type="caution">
    <text evidence="3">The sequence shown here is derived from an EMBL/GenBank/DDBJ whole genome shotgun (WGS) entry which is preliminary data.</text>
</comment>